<name>A0AB73T8D3_9FIRM</name>
<reference evidence="1 2" key="1">
    <citation type="submission" date="2018-05" db="EMBL/GenBank/DDBJ databases">
        <authorList>
            <person name="Goeker M."/>
            <person name="Huntemann M."/>
            <person name="Clum A."/>
            <person name="Pillay M."/>
            <person name="Palaniappan K."/>
            <person name="Varghese N."/>
            <person name="Mikhailova N."/>
            <person name="Stamatis D."/>
            <person name="Reddy T."/>
            <person name="Daum C."/>
            <person name="Shapiro N."/>
            <person name="Ivanova N."/>
            <person name="Kyrpides N."/>
            <person name="Woyke T."/>
        </authorList>
    </citation>
    <scope>NUCLEOTIDE SEQUENCE [LARGE SCALE GENOMIC DNA]</scope>
    <source>
        <strain evidence="1 2">DSM 26524</strain>
    </source>
</reference>
<dbReference type="EMBL" id="QGGY01000002">
    <property type="protein sequence ID" value="PWJ77961.1"/>
    <property type="molecule type" value="Genomic_DNA"/>
</dbReference>
<dbReference type="Gene3D" id="3.40.50.300">
    <property type="entry name" value="P-loop containing nucleotide triphosphate hydrolases"/>
    <property type="match status" value="1"/>
</dbReference>
<dbReference type="Proteomes" id="UP000245412">
    <property type="component" value="Unassembled WGS sequence"/>
</dbReference>
<keyword evidence="2" id="KW-1185">Reference proteome</keyword>
<evidence type="ECO:0000313" key="2">
    <source>
        <dbReference type="Proteomes" id="UP000245412"/>
    </source>
</evidence>
<evidence type="ECO:0000313" key="1">
    <source>
        <dbReference type="EMBL" id="PWJ77961.1"/>
    </source>
</evidence>
<sequence>MRYNVIAIEREYASGGSEAGQKLSMKLGIPCYGREILEEVARMEGTTPGQIEHLEETATNSFLYSIAMISKAATGDSTGLSRESALYLAEARVITEMVAQGPCILVGRCAGWVLKERNDLLRVFIHADMEKRKERAVSEYGISADKAENVLKRFDKRRSNFYSANSGRKWDNKEGYDMILDSGRLSIDKCVDIICEAVK</sequence>
<gene>
    <name evidence="1" type="ORF">C7383_10294</name>
</gene>
<comment type="caution">
    <text evidence="1">The sequence shown here is derived from an EMBL/GenBank/DDBJ whole genome shotgun (WGS) entry which is preliminary data.</text>
</comment>
<protein>
    <submittedName>
        <fullName evidence="1">Cytidylate kinase-like protein</fullName>
    </submittedName>
</protein>
<dbReference type="InterPro" id="IPR027417">
    <property type="entry name" value="P-loop_NTPase"/>
</dbReference>
<proteinExistence type="predicted"/>
<accession>A0AB73T8D3</accession>
<dbReference type="SUPFAM" id="SSF52540">
    <property type="entry name" value="P-loop containing nucleoside triphosphate hydrolases"/>
    <property type="match status" value="1"/>
</dbReference>
<organism evidence="1 2">
    <name type="scientific">Murimonas intestini</name>
    <dbReference type="NCBI Taxonomy" id="1337051"/>
    <lineage>
        <taxon>Bacteria</taxon>
        <taxon>Bacillati</taxon>
        <taxon>Bacillota</taxon>
        <taxon>Clostridia</taxon>
        <taxon>Lachnospirales</taxon>
        <taxon>Lachnospiraceae</taxon>
        <taxon>Murimonas</taxon>
    </lineage>
</organism>
<dbReference type="Pfam" id="PF13189">
    <property type="entry name" value="Cytidylate_kin2"/>
    <property type="match status" value="1"/>
</dbReference>
<dbReference type="AlphaFoldDB" id="A0AB73T8D3"/>
<dbReference type="RefSeq" id="WP_109624913.1">
    <property type="nucleotide sequence ID" value="NZ_CABJAT010000002.1"/>
</dbReference>